<dbReference type="Proteomes" id="UP001428817">
    <property type="component" value="Unassembled WGS sequence"/>
</dbReference>
<proteinExistence type="predicted"/>
<dbReference type="EMBL" id="BAABJP010000064">
    <property type="protein sequence ID" value="GAA5175255.1"/>
    <property type="molecule type" value="Genomic_DNA"/>
</dbReference>
<comment type="caution">
    <text evidence="1">The sequence shown here is derived from an EMBL/GenBank/DDBJ whole genome shotgun (WGS) entry which is preliminary data.</text>
</comment>
<sequence>MGPPEEEFLHEYAKTGGRVPDYPAVQIAATAALAARCARTTDDLSRPALWAAATSLDTTTLLGWFAVDPITGMQRAHQTVLTRWTGGGMAPATG</sequence>
<protein>
    <submittedName>
        <fullName evidence="1">Uncharacterized protein</fullName>
    </submittedName>
</protein>
<dbReference type="SUPFAM" id="SSF53822">
    <property type="entry name" value="Periplasmic binding protein-like I"/>
    <property type="match status" value="1"/>
</dbReference>
<evidence type="ECO:0000313" key="2">
    <source>
        <dbReference type="Proteomes" id="UP001428817"/>
    </source>
</evidence>
<evidence type="ECO:0000313" key="1">
    <source>
        <dbReference type="EMBL" id="GAA5175255.1"/>
    </source>
</evidence>
<keyword evidence="2" id="KW-1185">Reference proteome</keyword>
<reference evidence="2" key="1">
    <citation type="journal article" date="2019" name="Int. J. Syst. Evol. Microbiol.">
        <title>The Global Catalogue of Microorganisms (GCM) 10K type strain sequencing project: providing services to taxonomists for standard genome sequencing and annotation.</title>
        <authorList>
            <consortium name="The Broad Institute Genomics Platform"/>
            <consortium name="The Broad Institute Genome Sequencing Center for Infectious Disease"/>
            <person name="Wu L."/>
            <person name="Ma J."/>
        </authorList>
    </citation>
    <scope>NUCLEOTIDE SEQUENCE [LARGE SCALE GENOMIC DNA]</scope>
    <source>
        <strain evidence="2">JCM 18303</strain>
    </source>
</reference>
<dbReference type="InterPro" id="IPR028082">
    <property type="entry name" value="Peripla_BP_I"/>
</dbReference>
<name>A0ABP9RDQ0_9PSEU</name>
<gene>
    <name evidence="1" type="ORF">GCM10023321_80960</name>
</gene>
<accession>A0ABP9RDQ0</accession>
<organism evidence="1 2">
    <name type="scientific">Pseudonocardia eucalypti</name>
    <dbReference type="NCBI Taxonomy" id="648755"/>
    <lineage>
        <taxon>Bacteria</taxon>
        <taxon>Bacillati</taxon>
        <taxon>Actinomycetota</taxon>
        <taxon>Actinomycetes</taxon>
        <taxon>Pseudonocardiales</taxon>
        <taxon>Pseudonocardiaceae</taxon>
        <taxon>Pseudonocardia</taxon>
    </lineage>
</organism>